<dbReference type="EMBL" id="CP006906">
    <property type="protein sequence ID" value="AIY85233.1"/>
    <property type="molecule type" value="Genomic_DNA"/>
</dbReference>
<feature type="transmembrane region" description="Helical" evidence="1">
    <location>
        <begin position="37"/>
        <end position="55"/>
    </location>
</feature>
<dbReference type="KEGG" id="cbv:U729_3233"/>
<dbReference type="HOGENOM" id="CLU_2914205_0_0_9"/>
<accession>A0A0A7G052</accession>
<keyword evidence="2" id="KW-0614">Plasmid</keyword>
<name>A0A0A7G052_9CLOT</name>
<keyword evidence="3" id="KW-1185">Reference proteome</keyword>
<evidence type="ECO:0000256" key="1">
    <source>
        <dbReference type="SAM" id="Phobius"/>
    </source>
</evidence>
<keyword evidence="1" id="KW-0812">Transmembrane</keyword>
<dbReference type="RefSeq" id="WP_040113778.1">
    <property type="nucleotide sequence ID" value="NZ_CP006906.1"/>
</dbReference>
<reference evidence="2 3" key="1">
    <citation type="journal article" date="2015" name="Infect. Genet. Evol.">
        <title>Genomic sequences of six botulinum neurotoxin-producing strains representing three clostridial species illustrate the mobility and diversity of botulinum neurotoxin genes.</title>
        <authorList>
            <person name="Smith T.J."/>
            <person name="Hill K.K."/>
            <person name="Xie G."/>
            <person name="Foley B.T."/>
            <person name="Williamson C.H."/>
            <person name="Foster J.T."/>
            <person name="Johnson S.L."/>
            <person name="Chertkov O."/>
            <person name="Teshima H."/>
            <person name="Gibbons H.S."/>
            <person name="Johnsky L.A."/>
            <person name="Karavis M.A."/>
            <person name="Smith L.A."/>
        </authorList>
    </citation>
    <scope>NUCLEOTIDE SEQUENCE [LARGE SCALE GENOMIC DNA]</scope>
    <source>
        <strain evidence="2">Sullivan</strain>
        <plasmid evidence="3">Plasmid pCBJ</plasmid>
    </source>
</reference>
<organism evidence="2 3">
    <name type="scientific">Clostridium baratii str. Sullivan</name>
    <dbReference type="NCBI Taxonomy" id="1415775"/>
    <lineage>
        <taxon>Bacteria</taxon>
        <taxon>Bacillati</taxon>
        <taxon>Bacillota</taxon>
        <taxon>Clostridia</taxon>
        <taxon>Eubacteriales</taxon>
        <taxon>Clostridiaceae</taxon>
        <taxon>Clostridium</taxon>
    </lineage>
</organism>
<evidence type="ECO:0000313" key="2">
    <source>
        <dbReference type="EMBL" id="AIY85233.1"/>
    </source>
</evidence>
<geneLocation type="plasmid" evidence="2 3">
    <name>pCBJ</name>
</geneLocation>
<proteinExistence type="predicted"/>
<sequence>MGIGTIVTMLGVGFGTTIVSVVLEASGRGSQAKLTEVLGISIMGGTAVSAVASLAKKLSSL</sequence>
<evidence type="ECO:0000313" key="3">
    <source>
        <dbReference type="Proteomes" id="UP000030635"/>
    </source>
</evidence>
<dbReference type="AlphaFoldDB" id="A0A0A7G052"/>
<dbReference type="Proteomes" id="UP000030635">
    <property type="component" value="Plasmid pCBJ"/>
</dbReference>
<keyword evidence="1" id="KW-1133">Transmembrane helix</keyword>
<feature type="transmembrane region" description="Helical" evidence="1">
    <location>
        <begin position="6"/>
        <end position="25"/>
    </location>
</feature>
<gene>
    <name evidence="2" type="ORF">U729_3233</name>
</gene>
<keyword evidence="1" id="KW-0472">Membrane</keyword>
<protein>
    <submittedName>
        <fullName evidence="2">Putative membrane protein</fullName>
    </submittedName>
</protein>